<dbReference type="InterPro" id="IPR011703">
    <property type="entry name" value="ATPase_AAA-3"/>
</dbReference>
<name>A0A0F9EH05_9ZZZZ</name>
<evidence type="ECO:0000259" key="2">
    <source>
        <dbReference type="Pfam" id="PF17863"/>
    </source>
</evidence>
<evidence type="ECO:0008006" key="4">
    <source>
        <dbReference type="Google" id="ProtNLM"/>
    </source>
</evidence>
<dbReference type="EMBL" id="LAZR01037050">
    <property type="protein sequence ID" value="KKL23233.1"/>
    <property type="molecule type" value="Genomic_DNA"/>
</dbReference>
<sequence>TQAALLETMQERQVTIGGRTYPLEQPTFVLATQIPFEQEGTYPLPEAQQDRFMFNVMMDYLGEDDEVTVVKESTGTGSVELTPQVGRDELLAFQELILTVDVPAALVEYTVDLASSSRPENDTSPDFVKEYVVWGAGVRASQFITLGAKSRAAMSGRTTVKAEDIQAVVAPVMRHRIGLSFRSDVDKVTVEDVIERLVDNMPAPAAS</sequence>
<feature type="domain" description="ATPase AAA-3" evidence="1">
    <location>
        <begin position="1"/>
        <end position="54"/>
    </location>
</feature>
<accession>A0A0F9EH05</accession>
<protein>
    <recommendedName>
        <fullName evidence="4">ChlI/MoxR AAA lid domain-containing protein</fullName>
    </recommendedName>
</protein>
<dbReference type="InterPro" id="IPR041628">
    <property type="entry name" value="ChlI/MoxR_AAA_lid"/>
</dbReference>
<dbReference type="Gene3D" id="1.10.8.80">
    <property type="entry name" value="Magnesium chelatase subunit I, C-Terminal domain"/>
    <property type="match status" value="1"/>
</dbReference>
<dbReference type="GO" id="GO:0016887">
    <property type="term" value="F:ATP hydrolysis activity"/>
    <property type="evidence" value="ECO:0007669"/>
    <property type="project" value="InterPro"/>
</dbReference>
<dbReference type="SUPFAM" id="SSF52540">
    <property type="entry name" value="P-loop containing nucleoside triphosphate hydrolases"/>
    <property type="match status" value="1"/>
</dbReference>
<evidence type="ECO:0000259" key="1">
    <source>
        <dbReference type="Pfam" id="PF07726"/>
    </source>
</evidence>
<dbReference type="GO" id="GO:0005524">
    <property type="term" value="F:ATP binding"/>
    <property type="evidence" value="ECO:0007669"/>
    <property type="project" value="InterPro"/>
</dbReference>
<gene>
    <name evidence="3" type="ORF">LCGC14_2427440</name>
</gene>
<dbReference type="Pfam" id="PF17863">
    <property type="entry name" value="AAA_lid_2"/>
    <property type="match status" value="1"/>
</dbReference>
<proteinExistence type="predicted"/>
<dbReference type="AlphaFoldDB" id="A0A0F9EH05"/>
<feature type="domain" description="ChlI/MoxR AAA lid" evidence="2">
    <location>
        <begin position="129"/>
        <end position="196"/>
    </location>
</feature>
<comment type="caution">
    <text evidence="3">The sequence shown here is derived from an EMBL/GenBank/DDBJ whole genome shotgun (WGS) entry which is preliminary data.</text>
</comment>
<dbReference type="InterPro" id="IPR050764">
    <property type="entry name" value="CbbQ/NirQ/NorQ/GpvN"/>
</dbReference>
<dbReference type="Pfam" id="PF07726">
    <property type="entry name" value="AAA_3"/>
    <property type="match status" value="1"/>
</dbReference>
<evidence type="ECO:0000313" key="3">
    <source>
        <dbReference type="EMBL" id="KKL23233.1"/>
    </source>
</evidence>
<feature type="non-terminal residue" evidence="3">
    <location>
        <position position="1"/>
    </location>
</feature>
<dbReference type="PANTHER" id="PTHR42759:SF1">
    <property type="entry name" value="MAGNESIUM-CHELATASE SUBUNIT CHLD"/>
    <property type="match status" value="1"/>
</dbReference>
<dbReference type="PANTHER" id="PTHR42759">
    <property type="entry name" value="MOXR FAMILY PROTEIN"/>
    <property type="match status" value="1"/>
</dbReference>
<dbReference type="Gene3D" id="3.40.50.300">
    <property type="entry name" value="P-loop containing nucleotide triphosphate hydrolases"/>
    <property type="match status" value="1"/>
</dbReference>
<reference evidence="3" key="1">
    <citation type="journal article" date="2015" name="Nature">
        <title>Complex archaea that bridge the gap between prokaryotes and eukaryotes.</title>
        <authorList>
            <person name="Spang A."/>
            <person name="Saw J.H."/>
            <person name="Jorgensen S.L."/>
            <person name="Zaremba-Niedzwiedzka K."/>
            <person name="Martijn J."/>
            <person name="Lind A.E."/>
            <person name="van Eijk R."/>
            <person name="Schleper C."/>
            <person name="Guy L."/>
            <person name="Ettema T.J."/>
        </authorList>
    </citation>
    <scope>NUCLEOTIDE SEQUENCE</scope>
</reference>
<organism evidence="3">
    <name type="scientific">marine sediment metagenome</name>
    <dbReference type="NCBI Taxonomy" id="412755"/>
    <lineage>
        <taxon>unclassified sequences</taxon>
        <taxon>metagenomes</taxon>
        <taxon>ecological metagenomes</taxon>
    </lineage>
</organism>
<dbReference type="InterPro" id="IPR027417">
    <property type="entry name" value="P-loop_NTPase"/>
</dbReference>